<reference evidence="3" key="1">
    <citation type="journal article" date="2019" name="Int. J. Syst. Evol. Microbiol.">
        <title>The Global Catalogue of Microorganisms (GCM) 10K type strain sequencing project: providing services to taxonomists for standard genome sequencing and annotation.</title>
        <authorList>
            <consortium name="The Broad Institute Genomics Platform"/>
            <consortium name="The Broad Institute Genome Sequencing Center for Infectious Disease"/>
            <person name="Wu L."/>
            <person name="Ma J."/>
        </authorList>
    </citation>
    <scope>NUCLEOTIDE SEQUENCE [LARGE SCALE GENOMIC DNA]</scope>
    <source>
        <strain evidence="3">JCM 17906</strain>
    </source>
</reference>
<keyword evidence="1" id="KW-1133">Transmembrane helix</keyword>
<evidence type="ECO:0008006" key="4">
    <source>
        <dbReference type="Google" id="ProtNLM"/>
    </source>
</evidence>
<keyword evidence="3" id="KW-1185">Reference proteome</keyword>
<sequence length="135" mass="14250">MSSTDWAARTGTVLGAVMIGGAALNAALLATRPAMYQALGDWMNGPEVLQRLWTATMGAHPLVWVPVVGIGYELAVGLLAIARSPRRRLAGLVGIAAFHIGLLVMGLWWWAVPVLAVVVAAIVSTWRGLQVGIAR</sequence>
<accession>A0ABP8RLN6</accession>
<dbReference type="EMBL" id="BAABGT010000025">
    <property type="protein sequence ID" value="GAA4542239.1"/>
    <property type="molecule type" value="Genomic_DNA"/>
</dbReference>
<comment type="caution">
    <text evidence="2">The sequence shown here is derived from an EMBL/GenBank/DDBJ whole genome shotgun (WGS) entry which is preliminary data.</text>
</comment>
<dbReference type="Proteomes" id="UP001501598">
    <property type="component" value="Unassembled WGS sequence"/>
</dbReference>
<keyword evidence="1" id="KW-0472">Membrane</keyword>
<feature type="transmembrane region" description="Helical" evidence="1">
    <location>
        <begin position="12"/>
        <end position="30"/>
    </location>
</feature>
<evidence type="ECO:0000313" key="3">
    <source>
        <dbReference type="Proteomes" id="UP001501598"/>
    </source>
</evidence>
<gene>
    <name evidence="2" type="ORF">GCM10023175_17310</name>
</gene>
<feature type="transmembrane region" description="Helical" evidence="1">
    <location>
        <begin position="62"/>
        <end position="82"/>
    </location>
</feature>
<evidence type="ECO:0000256" key="1">
    <source>
        <dbReference type="SAM" id="Phobius"/>
    </source>
</evidence>
<protein>
    <recommendedName>
        <fullName evidence="4">DoxX-like protein</fullName>
    </recommendedName>
</protein>
<keyword evidence="1" id="KW-0812">Transmembrane</keyword>
<evidence type="ECO:0000313" key="2">
    <source>
        <dbReference type="EMBL" id="GAA4542239.1"/>
    </source>
</evidence>
<name>A0ABP8RLN6_9PSEU</name>
<organism evidence="2 3">
    <name type="scientific">Pseudonocardia xishanensis</name>
    <dbReference type="NCBI Taxonomy" id="630995"/>
    <lineage>
        <taxon>Bacteria</taxon>
        <taxon>Bacillati</taxon>
        <taxon>Actinomycetota</taxon>
        <taxon>Actinomycetes</taxon>
        <taxon>Pseudonocardiales</taxon>
        <taxon>Pseudonocardiaceae</taxon>
        <taxon>Pseudonocardia</taxon>
    </lineage>
</organism>
<dbReference type="RefSeq" id="WP_345414528.1">
    <property type="nucleotide sequence ID" value="NZ_BAABGT010000025.1"/>
</dbReference>
<proteinExistence type="predicted"/>
<feature type="transmembrane region" description="Helical" evidence="1">
    <location>
        <begin position="89"/>
        <end position="109"/>
    </location>
</feature>